<feature type="compositionally biased region" description="Low complexity" evidence="1">
    <location>
        <begin position="170"/>
        <end position="201"/>
    </location>
</feature>
<name>A0A8W7P127_ANOCL</name>
<feature type="region of interest" description="Disordered" evidence="1">
    <location>
        <begin position="123"/>
        <end position="209"/>
    </location>
</feature>
<evidence type="ECO:0000313" key="2">
    <source>
        <dbReference type="EnsemblMetazoa" id="ACOM023419-PA.1"/>
    </source>
</evidence>
<proteinExistence type="predicted"/>
<accession>A0A8W7P127</accession>
<evidence type="ECO:0000256" key="1">
    <source>
        <dbReference type="SAM" id="MobiDB-lite"/>
    </source>
</evidence>
<dbReference type="AlphaFoldDB" id="A0A8W7P127"/>
<feature type="compositionally biased region" description="Acidic residues" evidence="1">
    <location>
        <begin position="159"/>
        <end position="169"/>
    </location>
</feature>
<organism evidence="2">
    <name type="scientific">Anopheles coluzzii</name>
    <name type="common">African malaria mosquito</name>
    <dbReference type="NCBI Taxonomy" id="1518534"/>
    <lineage>
        <taxon>Eukaryota</taxon>
        <taxon>Metazoa</taxon>
        <taxon>Ecdysozoa</taxon>
        <taxon>Arthropoda</taxon>
        <taxon>Hexapoda</taxon>
        <taxon>Insecta</taxon>
        <taxon>Pterygota</taxon>
        <taxon>Neoptera</taxon>
        <taxon>Endopterygota</taxon>
        <taxon>Diptera</taxon>
        <taxon>Nematocera</taxon>
        <taxon>Culicoidea</taxon>
        <taxon>Culicidae</taxon>
        <taxon>Anophelinae</taxon>
        <taxon>Anopheles</taxon>
    </lineage>
</organism>
<dbReference type="EnsemblMetazoa" id="ACOM023419-RA">
    <property type="protein sequence ID" value="ACOM023419-PA.1"/>
    <property type="gene ID" value="ACOM023419"/>
</dbReference>
<feature type="region of interest" description="Disordered" evidence="1">
    <location>
        <begin position="33"/>
        <end position="56"/>
    </location>
</feature>
<protein>
    <submittedName>
        <fullName evidence="2">Uncharacterized protein</fullName>
    </submittedName>
</protein>
<reference evidence="2" key="1">
    <citation type="submission" date="2022-08" db="UniProtKB">
        <authorList>
            <consortium name="EnsemblMetazoa"/>
        </authorList>
    </citation>
    <scope>IDENTIFICATION</scope>
</reference>
<sequence length="277" mass="30223">MQPLPGVRATAYPLARIGYVRDLPADAQLGWDGPLHHHADSPVAAQDAHERGPGAPDVAADAVHHAVRLDRVQHLVHGDQLGQVVQRHVGRLVDEREDTDSVSMCIQPEDSNELYLVGQLWPPIEEEDHPGGAHDSDENNESSEESSEAGEALLMQGADEQDREMEEQAVEPAVAEQQLGASSSAEPEPEAAGAGPQPAAGVSRAEGSVPPLDIGPYDIMQLSSLVDYQLEELEDPDVQSFYKTRHDFILLRYVNKEVSAIEAYTMLMDLQHETLQL</sequence>
<feature type="compositionally biased region" description="Acidic residues" evidence="1">
    <location>
        <begin position="138"/>
        <end position="148"/>
    </location>
</feature>
<dbReference type="Proteomes" id="UP000075882">
    <property type="component" value="Unassembled WGS sequence"/>
</dbReference>